<evidence type="ECO:0000313" key="7">
    <source>
        <dbReference type="Proteomes" id="UP000648801"/>
    </source>
</evidence>
<dbReference type="SUPFAM" id="SSF53850">
    <property type="entry name" value="Periplasmic binding protein-like II"/>
    <property type="match status" value="1"/>
</dbReference>
<dbReference type="Proteomes" id="UP000648801">
    <property type="component" value="Unassembled WGS sequence"/>
</dbReference>
<dbReference type="GO" id="GO:0003677">
    <property type="term" value="F:DNA binding"/>
    <property type="evidence" value="ECO:0007669"/>
    <property type="project" value="UniProtKB-KW"/>
</dbReference>
<protein>
    <submittedName>
        <fullName evidence="6">LysR family transcriptional regulator</fullName>
    </submittedName>
</protein>
<dbReference type="EMBL" id="BMJB01000001">
    <property type="protein sequence ID" value="GGA73472.1"/>
    <property type="molecule type" value="Genomic_DNA"/>
</dbReference>
<reference evidence="6" key="1">
    <citation type="journal article" date="2014" name="Int. J. Syst. Evol. Microbiol.">
        <title>Complete genome sequence of Corynebacterium casei LMG S-19264T (=DSM 44701T), isolated from a smear-ripened cheese.</title>
        <authorList>
            <consortium name="US DOE Joint Genome Institute (JGI-PGF)"/>
            <person name="Walter F."/>
            <person name="Albersmeier A."/>
            <person name="Kalinowski J."/>
            <person name="Ruckert C."/>
        </authorList>
    </citation>
    <scope>NUCLEOTIDE SEQUENCE</scope>
    <source>
        <strain evidence="6">CGMCC 1.15447</strain>
    </source>
</reference>
<reference evidence="6" key="2">
    <citation type="submission" date="2020-09" db="EMBL/GenBank/DDBJ databases">
        <authorList>
            <person name="Sun Q."/>
            <person name="Zhou Y."/>
        </authorList>
    </citation>
    <scope>NUCLEOTIDE SEQUENCE</scope>
    <source>
        <strain evidence="6">CGMCC 1.15447</strain>
    </source>
</reference>
<keyword evidence="3" id="KW-0238">DNA-binding</keyword>
<dbReference type="Gene3D" id="1.10.10.10">
    <property type="entry name" value="Winged helix-like DNA-binding domain superfamily/Winged helix DNA-binding domain"/>
    <property type="match status" value="1"/>
</dbReference>
<gene>
    <name evidence="6" type="ORF">GCM10011507_26340</name>
</gene>
<keyword evidence="4" id="KW-0804">Transcription</keyword>
<accession>A0A916RWG7</accession>
<comment type="similarity">
    <text evidence="1">Belongs to the LysR transcriptional regulatory family.</text>
</comment>
<dbReference type="PANTHER" id="PTHR30346">
    <property type="entry name" value="TRANSCRIPTIONAL DUAL REGULATOR HCAR-RELATED"/>
    <property type="match status" value="1"/>
</dbReference>
<dbReference type="Pfam" id="PF00126">
    <property type="entry name" value="HTH_1"/>
    <property type="match status" value="1"/>
</dbReference>
<dbReference type="Gene3D" id="3.40.190.10">
    <property type="entry name" value="Periplasmic binding protein-like II"/>
    <property type="match status" value="2"/>
</dbReference>
<evidence type="ECO:0000256" key="3">
    <source>
        <dbReference type="ARBA" id="ARBA00023125"/>
    </source>
</evidence>
<evidence type="ECO:0000256" key="4">
    <source>
        <dbReference type="ARBA" id="ARBA00023163"/>
    </source>
</evidence>
<evidence type="ECO:0000313" key="6">
    <source>
        <dbReference type="EMBL" id="GGA73472.1"/>
    </source>
</evidence>
<dbReference type="RefSeq" id="WP_188759679.1">
    <property type="nucleotide sequence ID" value="NZ_BMJB01000001.1"/>
</dbReference>
<dbReference type="InterPro" id="IPR005119">
    <property type="entry name" value="LysR_subst-bd"/>
</dbReference>
<dbReference type="PROSITE" id="PS50931">
    <property type="entry name" value="HTH_LYSR"/>
    <property type="match status" value="1"/>
</dbReference>
<feature type="domain" description="HTH lysR-type" evidence="5">
    <location>
        <begin position="20"/>
        <end position="66"/>
    </location>
</feature>
<dbReference type="PANTHER" id="PTHR30346:SF28">
    <property type="entry name" value="HTH-TYPE TRANSCRIPTIONAL REGULATOR CYNR"/>
    <property type="match status" value="1"/>
</dbReference>
<organism evidence="6 7">
    <name type="scientific">Edaphobacter acidisoli</name>
    <dbReference type="NCBI Taxonomy" id="2040573"/>
    <lineage>
        <taxon>Bacteria</taxon>
        <taxon>Pseudomonadati</taxon>
        <taxon>Acidobacteriota</taxon>
        <taxon>Terriglobia</taxon>
        <taxon>Terriglobales</taxon>
        <taxon>Acidobacteriaceae</taxon>
        <taxon>Edaphobacter</taxon>
    </lineage>
</organism>
<evidence type="ECO:0000256" key="1">
    <source>
        <dbReference type="ARBA" id="ARBA00009437"/>
    </source>
</evidence>
<dbReference type="AlphaFoldDB" id="A0A916RWG7"/>
<proteinExistence type="inferred from homology"/>
<dbReference type="GO" id="GO:0003700">
    <property type="term" value="F:DNA-binding transcription factor activity"/>
    <property type="evidence" value="ECO:0007669"/>
    <property type="project" value="InterPro"/>
</dbReference>
<dbReference type="InterPro" id="IPR000847">
    <property type="entry name" value="LysR_HTH_N"/>
</dbReference>
<dbReference type="InterPro" id="IPR036388">
    <property type="entry name" value="WH-like_DNA-bd_sf"/>
</dbReference>
<keyword evidence="2" id="KW-0805">Transcription regulation</keyword>
<dbReference type="GO" id="GO:0032993">
    <property type="term" value="C:protein-DNA complex"/>
    <property type="evidence" value="ECO:0007669"/>
    <property type="project" value="TreeGrafter"/>
</dbReference>
<evidence type="ECO:0000259" key="5">
    <source>
        <dbReference type="PROSITE" id="PS50931"/>
    </source>
</evidence>
<dbReference type="CDD" id="cd08414">
    <property type="entry name" value="PBP2_LTTR_aromatics_like"/>
    <property type="match status" value="1"/>
</dbReference>
<comment type="caution">
    <text evidence="6">The sequence shown here is derived from an EMBL/GenBank/DDBJ whole genome shotgun (WGS) entry which is preliminary data.</text>
</comment>
<dbReference type="Pfam" id="PF03466">
    <property type="entry name" value="LysR_substrate"/>
    <property type="match status" value="1"/>
</dbReference>
<name>A0A916RWG7_9BACT</name>
<dbReference type="SUPFAM" id="SSF46785">
    <property type="entry name" value="Winged helix' DNA-binding domain"/>
    <property type="match status" value="1"/>
</dbReference>
<sequence length="312" mass="35117">MHDNPAIHLSFRTQQFIFSAAQEGNFRRAARKLGVSPSLLTRSIDKLESDLGGRIFERSHSGLSVTDAGQVFLQETQLASNHITHAWDLARYRFQIATRPLRIGYSPYVHSRLIPVLEQLRSSDMETGVGRNPSKALLEAGSTLQLIDSVLRGKLDAAIGVYPIEDEDLWVKLISREPYCVCFSKNHRLAKQPSISIKDLDGEMVFCLPESSHPGLYARVTRYIESTGITPVLREVISFTHAMEIVSHNYGVALLPSSASRSSHMGVIFKPVTDKLLWIETALFARHDQRYGPLQEFLYNLSQQLLTQSLRL</sequence>
<dbReference type="InterPro" id="IPR036390">
    <property type="entry name" value="WH_DNA-bd_sf"/>
</dbReference>
<keyword evidence="7" id="KW-1185">Reference proteome</keyword>
<evidence type="ECO:0000256" key="2">
    <source>
        <dbReference type="ARBA" id="ARBA00023015"/>
    </source>
</evidence>